<evidence type="ECO:0000256" key="8">
    <source>
        <dbReference type="ARBA" id="ARBA00023002"/>
    </source>
</evidence>
<evidence type="ECO:0000256" key="11">
    <source>
        <dbReference type="ARBA" id="ARBA00023160"/>
    </source>
</evidence>
<keyword evidence="3 12" id="KW-0812">Transmembrane</keyword>
<dbReference type="GO" id="GO:0005789">
    <property type="term" value="C:endoplasmic reticulum membrane"/>
    <property type="evidence" value="ECO:0007669"/>
    <property type="project" value="UniProtKB-SubCell"/>
</dbReference>
<evidence type="ECO:0000256" key="3">
    <source>
        <dbReference type="ARBA" id="ARBA00022692"/>
    </source>
</evidence>
<feature type="active site" description="Proton acceptor" evidence="12">
    <location>
        <position position="216"/>
    </location>
</feature>
<evidence type="ECO:0000313" key="15">
    <source>
        <dbReference type="EMBL" id="RMX89048.1"/>
    </source>
</evidence>
<evidence type="ECO:0000256" key="12">
    <source>
        <dbReference type="HAMAP-Rule" id="MF_03107"/>
    </source>
</evidence>
<reference evidence="15 16" key="1">
    <citation type="journal article" date="2018" name="BMC Genomics">
        <title>Genomic evidence for intraspecific hybridization in a clonal and extremely halotolerant yeast.</title>
        <authorList>
            <person name="Gostincar C."/>
            <person name="Stajich J.E."/>
            <person name="Zupancic J."/>
            <person name="Zalar P."/>
            <person name="Gunde-Cimerman N."/>
        </authorList>
    </citation>
    <scope>NUCLEOTIDE SEQUENCE [LARGE SCALE GENOMIC DNA]</scope>
    <source>
        <strain evidence="15 16">EXF-6656</strain>
    </source>
</reference>
<dbReference type="FunFam" id="3.40.50.720:FF:000317">
    <property type="entry name" value="Very-long-chain 3-oxoacyl-CoA reductase"/>
    <property type="match status" value="1"/>
</dbReference>
<comment type="pathway">
    <text evidence="1">Lipid metabolism; fatty acid biosynthesis.</text>
</comment>
<evidence type="ECO:0000256" key="1">
    <source>
        <dbReference type="ARBA" id="ARBA00005194"/>
    </source>
</evidence>
<keyword evidence="11 12" id="KW-0275">Fatty acid biosynthesis</keyword>
<dbReference type="VEuPathDB" id="FungiDB:BTJ68_09584"/>
<dbReference type="Proteomes" id="UP000281245">
    <property type="component" value="Unassembled WGS sequence"/>
</dbReference>
<comment type="function">
    <text evidence="12">Component of the microsomal membrane bound fatty acid elongation system, which produces the 26-carbon very long-chain fatty acids (VLCFA) from palmitate. Catalyzes the reduction of the 3-ketoacyl-CoA intermediate that is formed in each cycle of fatty acid elongation. VLCFAs serve as precursors for ceramide and sphingolipids.</text>
</comment>
<keyword evidence="8 12" id="KW-0560">Oxidoreductase</keyword>
<dbReference type="GO" id="GO:0141040">
    <property type="term" value="F:very-long-chain 3-oxoacyl-CoA reductase activity"/>
    <property type="evidence" value="ECO:0007669"/>
    <property type="project" value="UniProtKB-EC"/>
</dbReference>
<evidence type="ECO:0000256" key="10">
    <source>
        <dbReference type="ARBA" id="ARBA00023136"/>
    </source>
</evidence>
<gene>
    <name evidence="15" type="ORF">D0869_01169</name>
</gene>
<dbReference type="PRINTS" id="PR00080">
    <property type="entry name" value="SDRFAMILY"/>
</dbReference>
<comment type="similarity">
    <text evidence="12 13">Belongs to the short-chain dehydrogenases/reductases (SDR) family.</text>
</comment>
<proteinExistence type="inferred from homology"/>
<dbReference type="Gene3D" id="3.40.50.720">
    <property type="entry name" value="NAD(P)-binding Rossmann-like Domain"/>
    <property type="match status" value="1"/>
</dbReference>
<protein>
    <recommendedName>
        <fullName evidence="12">Very-long-chain 3-oxoacyl-CoA reductase</fullName>
        <ecNumber evidence="12">1.1.1.330</ecNumber>
    </recommendedName>
    <alternativeName>
        <fullName evidence="12">3-ketoacyl-CoA reductase</fullName>
        <shortName evidence="12">3-ketoreductase</shortName>
        <shortName evidence="12">KAR</shortName>
    </alternativeName>
    <alternativeName>
        <fullName evidence="12">Microsomal beta-keto-reductase</fullName>
    </alternativeName>
</protein>
<evidence type="ECO:0000256" key="9">
    <source>
        <dbReference type="ARBA" id="ARBA00023098"/>
    </source>
</evidence>
<dbReference type="SUPFAM" id="SSF51735">
    <property type="entry name" value="NAD(P)-binding Rossmann-fold domains"/>
    <property type="match status" value="1"/>
</dbReference>
<evidence type="ECO:0000256" key="4">
    <source>
        <dbReference type="ARBA" id="ARBA00022824"/>
    </source>
</evidence>
<keyword evidence="7 12" id="KW-1133">Transmembrane helix</keyword>
<dbReference type="GO" id="GO:0030148">
    <property type="term" value="P:sphingolipid biosynthetic process"/>
    <property type="evidence" value="ECO:0007669"/>
    <property type="project" value="UniProtKB-ARBA"/>
</dbReference>
<dbReference type="InterPro" id="IPR036291">
    <property type="entry name" value="NAD(P)-bd_dom_sf"/>
</dbReference>
<dbReference type="InterPro" id="IPR027533">
    <property type="entry name" value="3_ketoreductase_fungal"/>
</dbReference>
<name>A0A3M6XEU6_HORWE</name>
<keyword evidence="4 12" id="KW-0256">Endoplasmic reticulum</keyword>
<evidence type="ECO:0000256" key="6">
    <source>
        <dbReference type="ARBA" id="ARBA00022857"/>
    </source>
</evidence>
<evidence type="ECO:0000256" key="13">
    <source>
        <dbReference type="RuleBase" id="RU000363"/>
    </source>
</evidence>
<feature type="transmembrane region" description="Helical" evidence="14">
    <location>
        <begin position="18"/>
        <end position="37"/>
    </location>
</feature>
<dbReference type="CDD" id="cd05356">
    <property type="entry name" value="17beta-HSD1_like_SDR_c"/>
    <property type="match status" value="1"/>
</dbReference>
<keyword evidence="10 12" id="KW-0472">Membrane</keyword>
<keyword evidence="2 12" id="KW-0444">Lipid biosynthesis</keyword>
<comment type="subcellular location">
    <subcellularLocation>
        <location evidence="12">Endoplasmic reticulum membrane</location>
        <topology evidence="12">Single-pass membrane protein</topology>
    </subcellularLocation>
</comment>
<evidence type="ECO:0000313" key="16">
    <source>
        <dbReference type="Proteomes" id="UP000281245"/>
    </source>
</evidence>
<dbReference type="GO" id="GO:0045703">
    <property type="term" value="F:ketoreductase activity"/>
    <property type="evidence" value="ECO:0007669"/>
    <property type="project" value="UniProtKB-UniRule"/>
</dbReference>
<evidence type="ECO:0000256" key="14">
    <source>
        <dbReference type="SAM" id="Phobius"/>
    </source>
</evidence>
<dbReference type="PANTHER" id="PTHR43086">
    <property type="entry name" value="VERY-LONG-CHAIN 3-OXOOACYL-COA REDUCTASE"/>
    <property type="match status" value="1"/>
</dbReference>
<sequence>MQAVASKMIQLAEVAEDAWAAPVTAVFAFIGVLWLSLKIFSFWRLVASLFVLPGTSLSKFGKKGTWALVTGASDGIGKEYALQLARKGYNILLVSRTQSKLDTLATEIQRLCNVQTKSFAMDFAANNDSDYTKLRSMVDELDVSILINNVGLSHSIPVPFAETQEKEMKDIITINCTGTLRITQLVLPGMVKRKAGLILTMASFGGLLPTPLLATYSGSKAFLQQWSSALASEVAPHGIKVQLVQSYLVTSAMSKIRRSSAMIPTPKQFVRAALGKIGRSGGAQGISATSTPYWAHGVMHWALDTLTPGRMNSYVIDVNRGMHEDIRKRALRKAERDAKKS</sequence>
<evidence type="ECO:0000256" key="7">
    <source>
        <dbReference type="ARBA" id="ARBA00022989"/>
    </source>
</evidence>
<dbReference type="InterPro" id="IPR002347">
    <property type="entry name" value="SDR_fam"/>
</dbReference>
<accession>A0A3M6XEU6</accession>
<comment type="caution">
    <text evidence="15">The sequence shown here is derived from an EMBL/GenBank/DDBJ whole genome shotgun (WGS) entry which is preliminary data.</text>
</comment>
<dbReference type="EC" id="1.1.1.330" evidence="12"/>
<dbReference type="InterPro" id="IPR020904">
    <property type="entry name" value="Sc_DH/Rdtase_CS"/>
</dbReference>
<dbReference type="PIRSF" id="PIRSF000126">
    <property type="entry name" value="11-beta-HSD1"/>
    <property type="match status" value="1"/>
</dbReference>
<dbReference type="EMBL" id="QWIJ01000044">
    <property type="protein sequence ID" value="RMX89048.1"/>
    <property type="molecule type" value="Genomic_DNA"/>
</dbReference>
<dbReference type="UniPathway" id="UPA00094"/>
<organism evidence="15 16">
    <name type="scientific">Hortaea werneckii</name>
    <name type="common">Black yeast</name>
    <name type="synonym">Cladosporium werneckii</name>
    <dbReference type="NCBI Taxonomy" id="91943"/>
    <lineage>
        <taxon>Eukaryota</taxon>
        <taxon>Fungi</taxon>
        <taxon>Dikarya</taxon>
        <taxon>Ascomycota</taxon>
        <taxon>Pezizomycotina</taxon>
        <taxon>Dothideomycetes</taxon>
        <taxon>Dothideomycetidae</taxon>
        <taxon>Mycosphaerellales</taxon>
        <taxon>Teratosphaeriaceae</taxon>
        <taxon>Hortaea</taxon>
    </lineage>
</organism>
<feature type="binding site" evidence="12">
    <location>
        <position position="203"/>
    </location>
    <ligand>
        <name>substrate</name>
    </ligand>
</feature>
<dbReference type="HAMAP" id="MF_03107">
    <property type="entry name" value="3_ketoreductase"/>
    <property type="match status" value="1"/>
</dbReference>
<keyword evidence="6 12" id="KW-0521">NADP</keyword>
<dbReference type="PROSITE" id="PS00061">
    <property type="entry name" value="ADH_SHORT"/>
    <property type="match status" value="1"/>
</dbReference>
<dbReference type="PRINTS" id="PR00081">
    <property type="entry name" value="GDHRDH"/>
</dbReference>
<keyword evidence="5 12" id="KW-0276">Fatty acid metabolism</keyword>
<comment type="catalytic activity">
    <reaction evidence="12">
        <text>a very-long-chain (3R)-3-hydroxyacyl-CoA + NADP(+) = a very-long-chain 3-oxoacyl-CoA + NADPH + H(+)</text>
        <dbReference type="Rhea" id="RHEA:48680"/>
        <dbReference type="ChEBI" id="CHEBI:15378"/>
        <dbReference type="ChEBI" id="CHEBI:57783"/>
        <dbReference type="ChEBI" id="CHEBI:58349"/>
        <dbReference type="ChEBI" id="CHEBI:85440"/>
        <dbReference type="ChEBI" id="CHEBI:90725"/>
        <dbReference type="EC" id="1.1.1.330"/>
    </reaction>
</comment>
<dbReference type="Pfam" id="PF00106">
    <property type="entry name" value="adh_short"/>
    <property type="match status" value="1"/>
</dbReference>
<evidence type="ECO:0000256" key="5">
    <source>
        <dbReference type="ARBA" id="ARBA00022832"/>
    </source>
</evidence>
<keyword evidence="9 12" id="KW-0443">Lipid metabolism</keyword>
<dbReference type="PANTHER" id="PTHR43086:SF2">
    <property type="entry name" value="HYDROXYSTEROID DEHYDROGENASE-LIKE PROTEIN 1"/>
    <property type="match status" value="1"/>
</dbReference>
<evidence type="ECO:0000256" key="2">
    <source>
        <dbReference type="ARBA" id="ARBA00022516"/>
    </source>
</evidence>
<dbReference type="GO" id="GO:0030497">
    <property type="term" value="P:fatty acid elongation"/>
    <property type="evidence" value="ECO:0007669"/>
    <property type="project" value="UniProtKB-UniRule"/>
</dbReference>
<dbReference type="OrthoDB" id="5545019at2759"/>
<dbReference type="AlphaFoldDB" id="A0A3M6XEU6"/>